<evidence type="ECO:0000313" key="2">
    <source>
        <dbReference type="EMBL" id="GAA2660786.1"/>
    </source>
</evidence>
<dbReference type="GO" id="GO:0008168">
    <property type="term" value="F:methyltransferase activity"/>
    <property type="evidence" value="ECO:0007669"/>
    <property type="project" value="UniProtKB-KW"/>
</dbReference>
<comment type="caution">
    <text evidence="2">The sequence shown here is derived from an EMBL/GenBank/DDBJ whole genome shotgun (WGS) entry which is preliminary data.</text>
</comment>
<proteinExistence type="predicted"/>
<name>A0ABP6E5V3_9ACTN</name>
<organism evidence="2 3">
    <name type="scientific">Streptomyces vastus</name>
    <dbReference type="NCBI Taxonomy" id="285451"/>
    <lineage>
        <taxon>Bacteria</taxon>
        <taxon>Bacillati</taxon>
        <taxon>Actinomycetota</taxon>
        <taxon>Actinomycetes</taxon>
        <taxon>Kitasatosporales</taxon>
        <taxon>Streptomycetaceae</taxon>
        <taxon>Streptomyces</taxon>
    </lineage>
</organism>
<dbReference type="Proteomes" id="UP001500151">
    <property type="component" value="Unassembled WGS sequence"/>
</dbReference>
<keyword evidence="2" id="KW-0808">Transferase</keyword>
<dbReference type="InterPro" id="IPR029063">
    <property type="entry name" value="SAM-dependent_MTases_sf"/>
</dbReference>
<dbReference type="GO" id="GO:0032259">
    <property type="term" value="P:methylation"/>
    <property type="evidence" value="ECO:0007669"/>
    <property type="project" value="UniProtKB-KW"/>
</dbReference>
<evidence type="ECO:0000259" key="1">
    <source>
        <dbReference type="Pfam" id="PF08241"/>
    </source>
</evidence>
<keyword evidence="3" id="KW-1185">Reference proteome</keyword>
<evidence type="ECO:0000313" key="3">
    <source>
        <dbReference type="Proteomes" id="UP001500151"/>
    </source>
</evidence>
<gene>
    <name evidence="2" type="ORF">GCM10010307_78550</name>
</gene>
<dbReference type="Pfam" id="PF08241">
    <property type="entry name" value="Methyltransf_11"/>
    <property type="match status" value="1"/>
</dbReference>
<accession>A0ABP6E5V3</accession>
<feature type="domain" description="Methyltransferase type 11" evidence="1">
    <location>
        <begin position="59"/>
        <end position="136"/>
    </location>
</feature>
<dbReference type="InterPro" id="IPR013216">
    <property type="entry name" value="Methyltransf_11"/>
</dbReference>
<protein>
    <submittedName>
        <fullName evidence="2">Class I SAM-dependent methyltransferase</fullName>
    </submittedName>
</protein>
<keyword evidence="2" id="KW-0489">Methyltransferase</keyword>
<reference evidence="3" key="1">
    <citation type="journal article" date="2019" name="Int. J. Syst. Evol. Microbiol.">
        <title>The Global Catalogue of Microorganisms (GCM) 10K type strain sequencing project: providing services to taxonomists for standard genome sequencing and annotation.</title>
        <authorList>
            <consortium name="The Broad Institute Genomics Platform"/>
            <consortium name="The Broad Institute Genome Sequencing Center for Infectious Disease"/>
            <person name="Wu L."/>
            <person name="Ma J."/>
        </authorList>
    </citation>
    <scope>NUCLEOTIDE SEQUENCE [LARGE SCALE GENOMIC DNA]</scope>
    <source>
        <strain evidence="3">JCM 4524</strain>
    </source>
</reference>
<dbReference type="Gene3D" id="3.40.50.150">
    <property type="entry name" value="Vaccinia Virus protein VP39"/>
    <property type="match status" value="1"/>
</dbReference>
<dbReference type="SUPFAM" id="SSF53335">
    <property type="entry name" value="S-adenosyl-L-methionine-dependent methyltransferases"/>
    <property type="match status" value="1"/>
</dbReference>
<sequence>MLRITAAARSSRCQREARILRGMATYNSIGATYAYTRRPDPRIAAKIHQALGGAATVINVGAGTGSYEPPQTVLAVEPSAVMIAQRPAGSARALEASAESIPLADDSADAVMALLTVHHWSDLEAGIGELRRVARQRIVIFTFDHDISRRFWLLDEYLPEAAAFDDTRAVGLNRLVTLLGGARVETVPIPHDCTDGFLAAFWRRPDAYLDPEVRAGISMFAQTCDDVIQPGLARLSDDLSSGRWHQRHADLLDREALDAGYRLVVADL</sequence>
<dbReference type="EMBL" id="BAAASJ010000119">
    <property type="protein sequence ID" value="GAA2660786.1"/>
    <property type="molecule type" value="Genomic_DNA"/>
</dbReference>